<gene>
    <name evidence="2" type="primary">g13067</name>
    <name evidence="2" type="ORF">VP750_LOCUS11601</name>
</gene>
<dbReference type="Proteomes" id="UP001497392">
    <property type="component" value="Unassembled WGS sequence"/>
</dbReference>
<evidence type="ECO:0000313" key="2">
    <source>
        <dbReference type="EMBL" id="CAL5229695.1"/>
    </source>
</evidence>
<comment type="caution">
    <text evidence="2">The sequence shown here is derived from an EMBL/GenBank/DDBJ whole genome shotgun (WGS) entry which is preliminary data.</text>
</comment>
<keyword evidence="3" id="KW-1185">Reference proteome</keyword>
<protein>
    <submittedName>
        <fullName evidence="2">G13067 protein</fullName>
    </submittedName>
</protein>
<evidence type="ECO:0000313" key="3">
    <source>
        <dbReference type="Proteomes" id="UP001497392"/>
    </source>
</evidence>
<feature type="coiled-coil region" evidence="1">
    <location>
        <begin position="11"/>
        <end position="45"/>
    </location>
</feature>
<proteinExistence type="predicted"/>
<dbReference type="PANTHER" id="PTHR28661">
    <property type="entry name" value="SJOEGREN SYNDROME NUCLEAR AUTOANTIGEN 1"/>
    <property type="match status" value="1"/>
</dbReference>
<keyword evidence="1" id="KW-0175">Coiled coil</keyword>
<dbReference type="InterPro" id="IPR033362">
    <property type="entry name" value="SSNA1_fam"/>
</dbReference>
<organism evidence="2 3">
    <name type="scientific">Coccomyxa viridis</name>
    <dbReference type="NCBI Taxonomy" id="1274662"/>
    <lineage>
        <taxon>Eukaryota</taxon>
        <taxon>Viridiplantae</taxon>
        <taxon>Chlorophyta</taxon>
        <taxon>core chlorophytes</taxon>
        <taxon>Trebouxiophyceae</taxon>
        <taxon>Trebouxiophyceae incertae sedis</taxon>
        <taxon>Coccomyxaceae</taxon>
        <taxon>Coccomyxa</taxon>
    </lineage>
</organism>
<reference evidence="2 3" key="1">
    <citation type="submission" date="2024-06" db="EMBL/GenBank/DDBJ databases">
        <authorList>
            <person name="Kraege A."/>
            <person name="Thomma B."/>
        </authorList>
    </citation>
    <scope>NUCLEOTIDE SEQUENCE [LARGE SCALE GENOMIC DNA]</scope>
</reference>
<dbReference type="EMBL" id="CAXHTA020000021">
    <property type="protein sequence ID" value="CAL5229695.1"/>
    <property type="molecule type" value="Genomic_DNA"/>
</dbReference>
<dbReference type="PANTHER" id="PTHR28661:SF1">
    <property type="entry name" value="MICROTUBULE NUCLEATION FACTOR SSNA1"/>
    <property type="match status" value="1"/>
</dbReference>
<accession>A0ABP1GEH9</accession>
<name>A0ABP1GEH9_9CHLO</name>
<evidence type="ECO:0000256" key="1">
    <source>
        <dbReference type="SAM" id="Coils"/>
    </source>
</evidence>
<sequence length="108" mass="12466">MDRNLELLQCMEHLQSQRLEVAKAIKEEEAERVRIEQDMAVLQSRLAHIKESLHKKVAAQTEYDRVIEETQTAYKQIVQSSEALLDILKRECNSLGSTEEQRGQLLAC</sequence>